<protein>
    <submittedName>
        <fullName evidence="1">Uncharacterized protein</fullName>
    </submittedName>
</protein>
<evidence type="ECO:0000313" key="1">
    <source>
        <dbReference type="EMBL" id="MCY1713598.1"/>
    </source>
</evidence>
<dbReference type="EMBL" id="JAPOHA010000004">
    <property type="protein sequence ID" value="MCY1713598.1"/>
    <property type="molecule type" value="Genomic_DNA"/>
</dbReference>
<name>A0ABT4BRT0_9FIRM</name>
<dbReference type="Proteomes" id="UP001082703">
    <property type="component" value="Unassembled WGS sequence"/>
</dbReference>
<sequence>MSAIKVNLDGLDSSAIQIRTVALTLGDLKSSINSVFSSIDPKIKRRRNIGGSIADIQKEMEMLYTEMNELSGFISSSKSQYANTEARLFQMSSDYTNRFRAMLASANAEENWLERIGYAVIGNAKGLESFLKQAGDLIVNVGSKVISGVEGVAVSWHGGIITCLTSGQDYTSAQKGIYIAKDNQAIIYNGETYPIVVPNTKDTCQIEKSWKTVYEKRLNKIAFDWAAATLGINLQGIPKEEVCAGNQLNHHVVSGQVSKSEKNVRKAGAFSAILGIESFIDAGIDKSEITFIFQQSGSDKRVLIPIGSYTNRNKFNNVDCNIPNSIYIANAGSAVNQVAYSNGFGEMYEALTKKKRDQRDIFDVQFTIDKQHQDTPYYAYLSISPKGELIENPIVFSKDKAVLGRRPDFFRLNFEPLVDITDKMSTPSTVPAIYSEILNKALTKVGNK</sequence>
<gene>
    <name evidence="1" type="ORF">OUY18_04940</name>
</gene>
<organism evidence="1 2">
    <name type="scientific">Caproiciproducens galactitolivorans</name>
    <dbReference type="NCBI Taxonomy" id="642589"/>
    <lineage>
        <taxon>Bacteria</taxon>
        <taxon>Bacillati</taxon>
        <taxon>Bacillota</taxon>
        <taxon>Clostridia</taxon>
        <taxon>Eubacteriales</taxon>
        <taxon>Acutalibacteraceae</taxon>
        <taxon>Caproiciproducens</taxon>
    </lineage>
</organism>
<accession>A0ABT4BRT0</accession>
<reference evidence="1 2" key="1">
    <citation type="submission" date="2022-11" db="EMBL/GenBank/DDBJ databases">
        <authorList>
            <person name="Caiyu Z."/>
        </authorList>
    </citation>
    <scope>NUCLEOTIDE SEQUENCE [LARGE SCALE GENOMIC DNA]</scope>
    <source>
        <strain evidence="1 2">YR-4</strain>
    </source>
</reference>
<comment type="caution">
    <text evidence="1">The sequence shown here is derived from an EMBL/GenBank/DDBJ whole genome shotgun (WGS) entry which is preliminary data.</text>
</comment>
<dbReference type="RefSeq" id="WP_268057623.1">
    <property type="nucleotide sequence ID" value="NZ_JAPOHA010000004.1"/>
</dbReference>
<evidence type="ECO:0000313" key="2">
    <source>
        <dbReference type="Proteomes" id="UP001082703"/>
    </source>
</evidence>
<proteinExistence type="predicted"/>
<keyword evidence="2" id="KW-1185">Reference proteome</keyword>